<evidence type="ECO:0000256" key="9">
    <source>
        <dbReference type="ARBA" id="ARBA00023237"/>
    </source>
</evidence>
<feature type="compositionally biased region" description="Basic and acidic residues" evidence="11">
    <location>
        <begin position="67"/>
        <end position="76"/>
    </location>
</feature>
<dbReference type="AlphaFoldDB" id="A0A095VUI9"/>
<keyword evidence="16" id="KW-1185">Reference proteome</keyword>
<dbReference type="InterPro" id="IPR049371">
    <property type="entry name" value="GspD-like_N0"/>
</dbReference>
<dbReference type="EMBL" id="AUVB01000018">
    <property type="protein sequence ID" value="KGE04738.1"/>
    <property type="molecule type" value="Genomic_DNA"/>
</dbReference>
<reference evidence="15 16" key="1">
    <citation type="journal article" date="2014" name="Genome Announc.">
        <title>Genome Sequence of Gammaproteobacterial Pseudohaliea rubra Type Strain DSM 19751, Isolated from Coastal Seawater of the Mediterranean Sea.</title>
        <authorList>
            <person name="Spring S."/>
            <person name="Fiebig A."/>
            <person name="Riedel T."/>
            <person name="Goker M."/>
            <person name="Klenk H.P."/>
        </authorList>
    </citation>
    <scope>NUCLEOTIDE SEQUENCE [LARGE SCALE GENOMIC DNA]</scope>
    <source>
        <strain evidence="15 16">DSM 19751</strain>
    </source>
</reference>
<feature type="region of interest" description="Disordered" evidence="11">
    <location>
        <begin position="40"/>
        <end position="96"/>
    </location>
</feature>
<evidence type="ECO:0000259" key="13">
    <source>
        <dbReference type="Pfam" id="PF03958"/>
    </source>
</evidence>
<dbReference type="STRING" id="1265313.HRUBRA_00616"/>
<evidence type="ECO:0000256" key="11">
    <source>
        <dbReference type="SAM" id="MobiDB-lite"/>
    </source>
</evidence>
<dbReference type="PANTHER" id="PTHR30332">
    <property type="entry name" value="PROBABLE GENERAL SECRETION PATHWAY PROTEIN D"/>
    <property type="match status" value="1"/>
</dbReference>
<evidence type="ECO:0000256" key="4">
    <source>
        <dbReference type="ARBA" id="ARBA00022452"/>
    </source>
</evidence>
<comment type="similarity">
    <text evidence="2">Belongs to the bacterial secretin family. GSP D subfamily.</text>
</comment>
<keyword evidence="3 10" id="KW-0813">Transport</keyword>
<name>A0A095VUI9_9GAMM</name>
<evidence type="ECO:0000313" key="16">
    <source>
        <dbReference type="Proteomes" id="UP000029640"/>
    </source>
</evidence>
<dbReference type="NCBIfam" id="TIGR02517">
    <property type="entry name" value="type_II_gspD"/>
    <property type="match status" value="1"/>
</dbReference>
<evidence type="ECO:0000256" key="7">
    <source>
        <dbReference type="ARBA" id="ARBA00022927"/>
    </source>
</evidence>
<evidence type="ECO:0000256" key="8">
    <source>
        <dbReference type="ARBA" id="ARBA00023136"/>
    </source>
</evidence>
<evidence type="ECO:0000256" key="10">
    <source>
        <dbReference type="RuleBase" id="RU004004"/>
    </source>
</evidence>
<dbReference type="eggNOG" id="COG1450">
    <property type="taxonomic scope" value="Bacteria"/>
</dbReference>
<keyword evidence="7" id="KW-0653">Protein transport</keyword>
<dbReference type="InterPro" id="IPR004846">
    <property type="entry name" value="T2SS/T3SS_dom"/>
</dbReference>
<organism evidence="15 16">
    <name type="scientific">Pseudohaliea rubra DSM 19751</name>
    <dbReference type="NCBI Taxonomy" id="1265313"/>
    <lineage>
        <taxon>Bacteria</taxon>
        <taxon>Pseudomonadati</taxon>
        <taxon>Pseudomonadota</taxon>
        <taxon>Gammaproteobacteria</taxon>
        <taxon>Cellvibrionales</taxon>
        <taxon>Halieaceae</taxon>
        <taxon>Pseudohaliea</taxon>
    </lineage>
</organism>
<accession>A0A095VUI9</accession>
<feature type="domain" description="NolW-like" evidence="13">
    <location>
        <begin position="348"/>
        <end position="482"/>
    </location>
</feature>
<gene>
    <name evidence="15" type="ORF">HRUBRA_00616</name>
</gene>
<dbReference type="Pfam" id="PF21305">
    <property type="entry name" value="type_II_gspD_N0"/>
    <property type="match status" value="1"/>
</dbReference>
<dbReference type="InterPro" id="IPR001775">
    <property type="entry name" value="GspD/PilQ"/>
</dbReference>
<keyword evidence="9" id="KW-0998">Cell outer membrane</keyword>
<proteinExistence type="inferred from homology"/>
<feature type="domain" description="GspD-like N0" evidence="14">
    <location>
        <begin position="108"/>
        <end position="174"/>
    </location>
</feature>
<feature type="compositionally biased region" description="Gly residues" evidence="11">
    <location>
        <begin position="374"/>
        <end position="386"/>
    </location>
</feature>
<dbReference type="InterPro" id="IPR038591">
    <property type="entry name" value="NolW-like_sf"/>
</dbReference>
<dbReference type="Pfam" id="PF00263">
    <property type="entry name" value="Secretin"/>
    <property type="match status" value="1"/>
</dbReference>
<dbReference type="PANTHER" id="PTHR30332:SF25">
    <property type="entry name" value="SECRETIN XPSD"/>
    <property type="match status" value="1"/>
</dbReference>
<dbReference type="PRINTS" id="PR00811">
    <property type="entry name" value="BCTERIALGSPD"/>
</dbReference>
<feature type="region of interest" description="Disordered" evidence="11">
    <location>
        <begin position="374"/>
        <end position="423"/>
    </location>
</feature>
<dbReference type="Gene3D" id="3.55.50.30">
    <property type="match status" value="1"/>
</dbReference>
<dbReference type="InterPro" id="IPR050810">
    <property type="entry name" value="Bact_Secretion_Sys_Channel"/>
</dbReference>
<dbReference type="HOGENOM" id="CLU_006756_1_2_6"/>
<dbReference type="Proteomes" id="UP000029640">
    <property type="component" value="Unassembled WGS sequence"/>
</dbReference>
<dbReference type="GO" id="GO:0009279">
    <property type="term" value="C:cell outer membrane"/>
    <property type="evidence" value="ECO:0007669"/>
    <property type="project" value="UniProtKB-SubCell"/>
</dbReference>
<sequence>MAGNNDSGDTPVNHWGSNMWKLMMAMLFSAALVGCATPGGKLQPSSAKVADDEQSPAQRPLSANARDLAEENRQSGRSEPTLYRGSDQQVKLPLPSDPVRFVGDDVSLNFEQAPLSEVVQAVMGDILELDYIVDHPVQGKVTLRTRTPIPRGQLLGVLESLLKAHNALLIRGKDGRYLVTGSQQAVRLSPQVTSAQDEFAGFSTIIVPLEYISASAMADILRPVADDSAFVRIDNARNLLMLAGTRAQLTGWLDIVSTFDVDMLAGMSVGIFPLENGGVLETAEALNSLIGAADGEGGDIAGLVRIMPVQRLNSILVVTPRSHYLERVGTWLERLDVNPNARFERRLFVYPVQNTTATRLAELLNGIYAGGSGAGGGTTRGSGGTDRGADRGVAPGMTPESIGNASRSSGSAGGSRSSATGGASGASGGAAMVAAALGGEDDVLANVRVVADEENNALMIYATGKQYEIIEEALDQLDVVATQIIIEASILEVTLTDELRYGLEWSFRKGLDGAYEGFGQLVGDSGVPSAVTPGFSYTVTNSVRDISAVLNALSQDSLINVISTPSVMVLDNHTAEIQVGDQVPVLQGNTVTNGGNTIENIVFKDTGVSLIVTPSVNAGGLVTMDVEQSVTDVGNVDSATGQRSFLERSIRSRVAVRSSESVVLGGLIRENASTGQSGLPLLKDIPGLGSLFGATTAENRRTELLVIITPRALYTEDALREVSEEMRSQVRFMELIEKVPAAVGAGSK</sequence>
<keyword evidence="6" id="KW-0732">Signal</keyword>
<keyword evidence="5" id="KW-0812">Transmembrane</keyword>
<evidence type="ECO:0000256" key="2">
    <source>
        <dbReference type="ARBA" id="ARBA00006980"/>
    </source>
</evidence>
<comment type="caution">
    <text evidence="15">The sequence shown here is derived from an EMBL/GenBank/DDBJ whole genome shotgun (WGS) entry which is preliminary data.</text>
</comment>
<dbReference type="PATRIC" id="fig|1265313.6.peg.610"/>
<dbReference type="InterPro" id="IPR005644">
    <property type="entry name" value="NolW-like"/>
</dbReference>
<dbReference type="Pfam" id="PF03958">
    <property type="entry name" value="Secretin_N"/>
    <property type="match status" value="1"/>
</dbReference>
<dbReference type="GO" id="GO:0015628">
    <property type="term" value="P:protein secretion by the type II secretion system"/>
    <property type="evidence" value="ECO:0007669"/>
    <property type="project" value="InterPro"/>
</dbReference>
<feature type="compositionally biased region" description="Low complexity" evidence="11">
    <location>
        <begin position="401"/>
        <end position="421"/>
    </location>
</feature>
<evidence type="ECO:0000256" key="5">
    <source>
        <dbReference type="ARBA" id="ARBA00022692"/>
    </source>
</evidence>
<dbReference type="RefSeq" id="WP_168139641.1">
    <property type="nucleotide sequence ID" value="NZ_KN234755.1"/>
</dbReference>
<dbReference type="Gene3D" id="3.30.1370.120">
    <property type="match status" value="3"/>
</dbReference>
<evidence type="ECO:0000256" key="3">
    <source>
        <dbReference type="ARBA" id="ARBA00022448"/>
    </source>
</evidence>
<keyword evidence="4" id="KW-1134">Transmembrane beta strand</keyword>
<keyword evidence="8" id="KW-0472">Membrane</keyword>
<evidence type="ECO:0000259" key="14">
    <source>
        <dbReference type="Pfam" id="PF21305"/>
    </source>
</evidence>
<evidence type="ECO:0000256" key="1">
    <source>
        <dbReference type="ARBA" id="ARBA00004442"/>
    </source>
</evidence>
<feature type="domain" description="Type II/III secretion system secretin-like" evidence="12">
    <location>
        <begin position="552"/>
        <end position="711"/>
    </location>
</feature>
<protein>
    <submittedName>
        <fullName evidence="15">General secretion pathway protein D</fullName>
    </submittedName>
</protein>
<evidence type="ECO:0000256" key="6">
    <source>
        <dbReference type="ARBA" id="ARBA00022729"/>
    </source>
</evidence>
<evidence type="ECO:0000313" key="15">
    <source>
        <dbReference type="EMBL" id="KGE04738.1"/>
    </source>
</evidence>
<comment type="subcellular location">
    <subcellularLocation>
        <location evidence="1 10">Cell outer membrane</location>
    </subcellularLocation>
</comment>
<evidence type="ECO:0000259" key="12">
    <source>
        <dbReference type="Pfam" id="PF00263"/>
    </source>
</evidence>
<dbReference type="InterPro" id="IPR013356">
    <property type="entry name" value="T2SS_GspD"/>
</dbReference>
<dbReference type="GO" id="GO:0015627">
    <property type="term" value="C:type II protein secretion system complex"/>
    <property type="evidence" value="ECO:0007669"/>
    <property type="project" value="InterPro"/>
</dbReference>